<proteinExistence type="inferred from homology"/>
<dbReference type="PANTHER" id="PTHR30126">
    <property type="entry name" value="HTH-TYPE TRANSCRIPTIONAL REGULATOR"/>
    <property type="match status" value="1"/>
</dbReference>
<evidence type="ECO:0000256" key="2">
    <source>
        <dbReference type="ARBA" id="ARBA00023015"/>
    </source>
</evidence>
<accession>A0A432W9X4</accession>
<dbReference type="Pfam" id="PF00126">
    <property type="entry name" value="HTH_1"/>
    <property type="match status" value="1"/>
</dbReference>
<dbReference type="InterPro" id="IPR036388">
    <property type="entry name" value="WH-like_DNA-bd_sf"/>
</dbReference>
<dbReference type="EMBL" id="PIPL01000001">
    <property type="protein sequence ID" value="RUO26902.1"/>
    <property type="molecule type" value="Genomic_DNA"/>
</dbReference>
<dbReference type="PROSITE" id="PS50931">
    <property type="entry name" value="HTH_LYSR"/>
    <property type="match status" value="1"/>
</dbReference>
<comment type="similarity">
    <text evidence="1">Belongs to the LysR transcriptional regulatory family.</text>
</comment>
<dbReference type="GO" id="GO:0003700">
    <property type="term" value="F:DNA-binding transcription factor activity"/>
    <property type="evidence" value="ECO:0007669"/>
    <property type="project" value="InterPro"/>
</dbReference>
<organism evidence="6 7">
    <name type="scientific">Aliidiomarina minuta</name>
    <dbReference type="NCBI Taxonomy" id="880057"/>
    <lineage>
        <taxon>Bacteria</taxon>
        <taxon>Pseudomonadati</taxon>
        <taxon>Pseudomonadota</taxon>
        <taxon>Gammaproteobacteria</taxon>
        <taxon>Alteromonadales</taxon>
        <taxon>Idiomarinaceae</taxon>
        <taxon>Aliidiomarina</taxon>
    </lineage>
</organism>
<dbReference type="InterPro" id="IPR005119">
    <property type="entry name" value="LysR_subst-bd"/>
</dbReference>
<dbReference type="PRINTS" id="PR00039">
    <property type="entry name" value="HTHLYSR"/>
</dbReference>
<comment type="caution">
    <text evidence="6">The sequence shown here is derived from an EMBL/GenBank/DDBJ whole genome shotgun (WGS) entry which is preliminary data.</text>
</comment>
<reference evidence="6 7" key="1">
    <citation type="journal article" date="2011" name="Front. Microbiol.">
        <title>Genomic signatures of strain selection and enhancement in Bacillus atrophaeus var. globigii, a historical biowarfare simulant.</title>
        <authorList>
            <person name="Gibbons H.S."/>
            <person name="Broomall S.M."/>
            <person name="McNew L.A."/>
            <person name="Daligault H."/>
            <person name="Chapman C."/>
            <person name="Bruce D."/>
            <person name="Karavis M."/>
            <person name="Krepps M."/>
            <person name="McGregor P.A."/>
            <person name="Hong C."/>
            <person name="Park K.H."/>
            <person name="Akmal A."/>
            <person name="Feldman A."/>
            <person name="Lin J.S."/>
            <person name="Chang W.E."/>
            <person name="Higgs B.W."/>
            <person name="Demirev P."/>
            <person name="Lindquist J."/>
            <person name="Liem A."/>
            <person name="Fochler E."/>
            <person name="Read T.D."/>
            <person name="Tapia R."/>
            <person name="Johnson S."/>
            <person name="Bishop-Lilly K.A."/>
            <person name="Detter C."/>
            <person name="Han C."/>
            <person name="Sozhamannan S."/>
            <person name="Rosenzweig C.N."/>
            <person name="Skowronski E.W."/>
        </authorList>
    </citation>
    <scope>NUCLEOTIDE SEQUENCE [LARGE SCALE GENOMIC DNA]</scope>
    <source>
        <strain evidence="6 7">MLST1</strain>
    </source>
</reference>
<feature type="domain" description="HTH lysR-type" evidence="5">
    <location>
        <begin position="6"/>
        <end position="63"/>
    </location>
</feature>
<keyword evidence="7" id="KW-1185">Reference proteome</keyword>
<dbReference type="Pfam" id="PF03466">
    <property type="entry name" value="LysR_substrate"/>
    <property type="match status" value="1"/>
</dbReference>
<dbReference type="SUPFAM" id="SSF53850">
    <property type="entry name" value="Periplasmic binding protein-like II"/>
    <property type="match status" value="1"/>
</dbReference>
<evidence type="ECO:0000256" key="1">
    <source>
        <dbReference type="ARBA" id="ARBA00009437"/>
    </source>
</evidence>
<dbReference type="PANTHER" id="PTHR30126:SF5">
    <property type="entry name" value="HTH-TYPE TRANSCRIPTIONAL ACTIVATOR CMPR"/>
    <property type="match status" value="1"/>
</dbReference>
<keyword evidence="4" id="KW-0804">Transcription</keyword>
<evidence type="ECO:0000256" key="4">
    <source>
        <dbReference type="ARBA" id="ARBA00023163"/>
    </source>
</evidence>
<protein>
    <submittedName>
        <fullName evidence="6">LysR family transcriptional regulator</fullName>
    </submittedName>
</protein>
<dbReference type="OrthoDB" id="9785745at2"/>
<dbReference type="RefSeq" id="WP_126803716.1">
    <property type="nucleotide sequence ID" value="NZ_PIPL01000001.1"/>
</dbReference>
<evidence type="ECO:0000256" key="3">
    <source>
        <dbReference type="ARBA" id="ARBA00023125"/>
    </source>
</evidence>
<dbReference type="Gene3D" id="1.10.10.10">
    <property type="entry name" value="Winged helix-like DNA-binding domain superfamily/Winged helix DNA-binding domain"/>
    <property type="match status" value="1"/>
</dbReference>
<dbReference type="InterPro" id="IPR036390">
    <property type="entry name" value="WH_DNA-bd_sf"/>
</dbReference>
<dbReference type="Gene3D" id="3.40.190.290">
    <property type="match status" value="1"/>
</dbReference>
<evidence type="ECO:0000313" key="6">
    <source>
        <dbReference type="EMBL" id="RUO26902.1"/>
    </source>
</evidence>
<gene>
    <name evidence="6" type="ORF">CWE09_09485</name>
</gene>
<dbReference type="GO" id="GO:0000976">
    <property type="term" value="F:transcription cis-regulatory region binding"/>
    <property type="evidence" value="ECO:0007669"/>
    <property type="project" value="TreeGrafter"/>
</dbReference>
<dbReference type="Proteomes" id="UP000288293">
    <property type="component" value="Unassembled WGS sequence"/>
</dbReference>
<keyword evidence="3" id="KW-0238">DNA-binding</keyword>
<dbReference type="AlphaFoldDB" id="A0A432W9X4"/>
<sequence length="301" mass="33793">MDLRHVNFRLLEVFTQVIEHQSISSAARQLHLTQPTISAQIKRLEDICGTKILFQQGRQMLPTIAGKELYKAAGDTIRRMRECGEKIAAIESGVVGELTIALVNTAQYVVPQLVAEFNRFFPDIQVKLRIGNREATLQRYFHNKDDLYIFSHPPTDSNADAQAFMRNQLVLIAPQDHWAGNQSEIDFYALQNERFLVREPGSATAMVFDTWLAGQGLHLSQRVEVESNEAIRVSVAAGSGLAVLSEHIVEHGSDPVSILKAKGFPLPGQWYLVSRRDNLNQRMVHHFREIALGSSLPVEGK</sequence>
<dbReference type="SUPFAM" id="SSF46785">
    <property type="entry name" value="Winged helix' DNA-binding domain"/>
    <property type="match status" value="1"/>
</dbReference>
<keyword evidence="2" id="KW-0805">Transcription regulation</keyword>
<dbReference type="InterPro" id="IPR000847">
    <property type="entry name" value="LysR_HTH_N"/>
</dbReference>
<evidence type="ECO:0000313" key="7">
    <source>
        <dbReference type="Proteomes" id="UP000288293"/>
    </source>
</evidence>
<evidence type="ECO:0000259" key="5">
    <source>
        <dbReference type="PROSITE" id="PS50931"/>
    </source>
</evidence>
<name>A0A432W9X4_9GAMM</name>